<reference evidence="2 3" key="1">
    <citation type="submission" date="2021-02" db="EMBL/GenBank/DDBJ databases">
        <title>Complete genome sequence of Lactococcus lactis strain K_LL004.</title>
        <authorList>
            <person name="Kim H.B."/>
        </authorList>
    </citation>
    <scope>NUCLEOTIDE SEQUENCE [LARGE SCALE GENOMIC DNA]</scope>
    <source>
        <strain evidence="2 3">K_LL004</strain>
    </source>
</reference>
<dbReference type="InterPro" id="IPR051606">
    <property type="entry name" value="Polyketide_Oxido-like"/>
</dbReference>
<organism evidence="2 3">
    <name type="scientific">Lactococcus taiwanensis</name>
    <dbReference type="NCBI Taxonomy" id="1151742"/>
    <lineage>
        <taxon>Bacteria</taxon>
        <taxon>Bacillati</taxon>
        <taxon>Bacillota</taxon>
        <taxon>Bacilli</taxon>
        <taxon>Lactobacillales</taxon>
        <taxon>Streptococcaceae</taxon>
        <taxon>Lactococcus</taxon>
    </lineage>
</organism>
<dbReference type="RefSeq" id="WP_205871565.1">
    <property type="nucleotide sequence ID" value="NZ_CP070872.1"/>
</dbReference>
<dbReference type="GO" id="GO:0004074">
    <property type="term" value="F:biliverdin reductase [NAD(P)H] activity"/>
    <property type="evidence" value="ECO:0007669"/>
    <property type="project" value="TreeGrafter"/>
</dbReference>
<dbReference type="Proteomes" id="UP000663608">
    <property type="component" value="Chromosome"/>
</dbReference>
<evidence type="ECO:0000313" key="2">
    <source>
        <dbReference type="EMBL" id="QSE76021.1"/>
    </source>
</evidence>
<dbReference type="KEGG" id="lti:JW886_05980"/>
<dbReference type="InterPro" id="IPR016040">
    <property type="entry name" value="NAD(P)-bd_dom"/>
</dbReference>
<dbReference type="Gene3D" id="3.40.50.720">
    <property type="entry name" value="NAD(P)-binding Rossmann-like Domain"/>
    <property type="match status" value="1"/>
</dbReference>
<keyword evidence="3" id="KW-1185">Reference proteome</keyword>
<name>A0AA45KFH6_9LACT</name>
<evidence type="ECO:0000313" key="3">
    <source>
        <dbReference type="Proteomes" id="UP000663608"/>
    </source>
</evidence>
<dbReference type="InterPro" id="IPR036291">
    <property type="entry name" value="NAD(P)-bd_dom_sf"/>
</dbReference>
<feature type="domain" description="NAD(P)-binding" evidence="1">
    <location>
        <begin position="8"/>
        <end position="185"/>
    </location>
</feature>
<dbReference type="EMBL" id="CP070872">
    <property type="protein sequence ID" value="QSE76021.1"/>
    <property type="molecule type" value="Genomic_DNA"/>
</dbReference>
<proteinExistence type="predicted"/>
<dbReference type="AlphaFoldDB" id="A0AA45KFH6"/>
<accession>A0AA45KFH6</accession>
<dbReference type="PANTHER" id="PTHR43355:SF2">
    <property type="entry name" value="FLAVIN REDUCTASE (NADPH)"/>
    <property type="match status" value="1"/>
</dbReference>
<gene>
    <name evidence="2" type="ORF">JW886_05980</name>
</gene>
<dbReference type="SUPFAM" id="SSF51735">
    <property type="entry name" value="NAD(P)-binding Rossmann-fold domains"/>
    <property type="match status" value="1"/>
</dbReference>
<evidence type="ECO:0000259" key="1">
    <source>
        <dbReference type="Pfam" id="PF13460"/>
    </source>
</evidence>
<sequence>MANVLIIGATGSLGRELRKELKTTNHKLTLFSRSVGRLQNLTSNELAIEGSVMNPIDLVNILDGQDIVFAALSGNLTKMAEDLTAAMEESSVRRLIFISSMGIYDEIPASVGVEGNLRNNPALKDYRKAADIIEKSQLDYTIIRPGWFDNGTNNYEITYKGEEFGGHDVSRGAIAKLIHQMIDNPNLYVNESIGINRPE</sequence>
<dbReference type="PANTHER" id="PTHR43355">
    <property type="entry name" value="FLAVIN REDUCTASE (NADPH)"/>
    <property type="match status" value="1"/>
</dbReference>
<dbReference type="Pfam" id="PF13460">
    <property type="entry name" value="NAD_binding_10"/>
    <property type="match status" value="1"/>
</dbReference>
<dbReference type="GO" id="GO:0042602">
    <property type="term" value="F:riboflavin reductase (NADPH) activity"/>
    <property type="evidence" value="ECO:0007669"/>
    <property type="project" value="TreeGrafter"/>
</dbReference>
<protein>
    <submittedName>
        <fullName evidence="2">NAD(P)H-binding protein</fullName>
    </submittedName>
</protein>